<keyword evidence="1" id="KW-0812">Transmembrane</keyword>
<name>A0ABV6B6I1_9DEIO</name>
<feature type="transmembrane region" description="Helical" evidence="1">
    <location>
        <begin position="12"/>
        <end position="35"/>
    </location>
</feature>
<gene>
    <name evidence="2" type="ORF">ACFFLM_25860</name>
</gene>
<dbReference type="Proteomes" id="UP001589733">
    <property type="component" value="Unassembled WGS sequence"/>
</dbReference>
<feature type="transmembrane region" description="Helical" evidence="1">
    <location>
        <begin position="41"/>
        <end position="61"/>
    </location>
</feature>
<keyword evidence="3" id="KW-1185">Reference proteome</keyword>
<keyword evidence="1" id="KW-0472">Membrane</keyword>
<feature type="transmembrane region" description="Helical" evidence="1">
    <location>
        <begin position="73"/>
        <end position="93"/>
    </location>
</feature>
<protein>
    <submittedName>
        <fullName evidence="2">Uncharacterized protein</fullName>
    </submittedName>
</protein>
<evidence type="ECO:0000313" key="2">
    <source>
        <dbReference type="EMBL" id="MFB9995372.1"/>
    </source>
</evidence>
<proteinExistence type="predicted"/>
<dbReference type="EMBL" id="JBHLYR010000087">
    <property type="protein sequence ID" value="MFB9995372.1"/>
    <property type="molecule type" value="Genomic_DNA"/>
</dbReference>
<comment type="caution">
    <text evidence="2">The sequence shown here is derived from an EMBL/GenBank/DDBJ whole genome shotgun (WGS) entry which is preliminary data.</text>
</comment>
<sequence length="106" mass="11628">MTLTPEQNLRLFRLLLLRIPIALALGAGGLFLMLGRSSNEVPLVIAGGLLFLLGQAIPYWTIFSIKNKPKPGWIALAVMFTLLLSGYLTYNAYQNAVLFTPPLQAP</sequence>
<accession>A0ABV6B6I1</accession>
<reference evidence="2 3" key="1">
    <citation type="submission" date="2024-09" db="EMBL/GenBank/DDBJ databases">
        <authorList>
            <person name="Sun Q."/>
            <person name="Mori K."/>
        </authorList>
    </citation>
    <scope>NUCLEOTIDE SEQUENCE [LARGE SCALE GENOMIC DNA]</scope>
    <source>
        <strain evidence="2 3">JCM 13503</strain>
    </source>
</reference>
<organism evidence="2 3">
    <name type="scientific">Deinococcus oregonensis</name>
    <dbReference type="NCBI Taxonomy" id="1805970"/>
    <lineage>
        <taxon>Bacteria</taxon>
        <taxon>Thermotogati</taxon>
        <taxon>Deinococcota</taxon>
        <taxon>Deinococci</taxon>
        <taxon>Deinococcales</taxon>
        <taxon>Deinococcaceae</taxon>
        <taxon>Deinococcus</taxon>
    </lineage>
</organism>
<dbReference type="RefSeq" id="WP_380017243.1">
    <property type="nucleotide sequence ID" value="NZ_JBHLYR010000087.1"/>
</dbReference>
<evidence type="ECO:0000313" key="3">
    <source>
        <dbReference type="Proteomes" id="UP001589733"/>
    </source>
</evidence>
<keyword evidence="1" id="KW-1133">Transmembrane helix</keyword>
<evidence type="ECO:0000256" key="1">
    <source>
        <dbReference type="SAM" id="Phobius"/>
    </source>
</evidence>